<keyword evidence="6" id="KW-1185">Reference proteome</keyword>
<name>A0A0Q9YQZ7_9GAMM</name>
<evidence type="ECO:0008006" key="7">
    <source>
        <dbReference type="Google" id="ProtNLM"/>
    </source>
</evidence>
<accession>A0A0Q9YQZ7</accession>
<evidence type="ECO:0000256" key="2">
    <source>
        <dbReference type="SAM" id="Phobius"/>
    </source>
</evidence>
<protein>
    <recommendedName>
        <fullName evidence="7">TrbC/VIRB2 family protein</fullName>
    </recommendedName>
</protein>
<reference evidence="4" key="1">
    <citation type="submission" date="2015-09" db="EMBL/GenBank/DDBJ databases">
        <title>Draft Genome Sequences of Two Novel Amoeba-resistant Intranuclear Bacteria, Candidatus Berkiella cookevillensis and Candidatus Berkiella aquae.</title>
        <authorList>
            <person name="Mehari Y.T."/>
            <person name="Arivett B.A."/>
            <person name="Farone A.L."/>
            <person name="Gunderson J.H."/>
            <person name="Farone M.B."/>
        </authorList>
    </citation>
    <scope>NUCLEOTIDE SEQUENCE [LARGE SCALE GENOMIC DNA]</scope>
    <source>
        <strain evidence="4">HT99</strain>
    </source>
</reference>
<feature type="region of interest" description="Disordered" evidence="1">
    <location>
        <begin position="108"/>
        <end position="174"/>
    </location>
</feature>
<evidence type="ECO:0000313" key="4">
    <source>
        <dbReference type="EMBL" id="KRG22329.1"/>
    </source>
</evidence>
<organism evidence="4">
    <name type="scientific">Candidatus Berkiella aquae</name>
    <dbReference type="NCBI Taxonomy" id="295108"/>
    <lineage>
        <taxon>Bacteria</taxon>
        <taxon>Pseudomonadati</taxon>
        <taxon>Pseudomonadota</taxon>
        <taxon>Gammaproteobacteria</taxon>
        <taxon>Candidatus Berkiellales</taxon>
        <taxon>Candidatus Berkiellaceae</taxon>
        <taxon>Candidatus Berkiella</taxon>
    </lineage>
</organism>
<evidence type="ECO:0000313" key="5">
    <source>
        <dbReference type="EMBL" id="MCS5712470.1"/>
    </source>
</evidence>
<reference evidence="5" key="3">
    <citation type="submission" date="2021-06" db="EMBL/GenBank/DDBJ databases">
        <title>Genomic Description and Analysis of Intracellular Bacteria, Candidatus Berkiella cookevillensis and Candidatus Berkiella aquae.</title>
        <authorList>
            <person name="Kidane D.T."/>
            <person name="Mehari Y.T."/>
            <person name="Rice F.C."/>
            <person name="Arivett B.A."/>
            <person name="Farone A.L."/>
            <person name="Berk S.G."/>
            <person name="Farone M.B."/>
        </authorList>
    </citation>
    <scope>NUCLEOTIDE SEQUENCE</scope>
    <source>
        <strain evidence="5">HT99</strain>
    </source>
</reference>
<keyword evidence="2" id="KW-1133">Transmembrane helix</keyword>
<reference evidence="5" key="2">
    <citation type="journal article" date="2016" name="Genome Announc.">
        <title>Draft Genome Sequences of Two Novel Amoeba-Resistant Intranuclear Bacteria, 'Candidatus Berkiella cookevillensis' and 'Candidatus Berkiella aquae'.</title>
        <authorList>
            <person name="Mehari Y.T."/>
            <person name="Arivett B.A."/>
            <person name="Farone A.L."/>
            <person name="Gunderson J.H."/>
            <person name="Farone M.B."/>
        </authorList>
    </citation>
    <scope>NUCLEOTIDE SEQUENCE</scope>
    <source>
        <strain evidence="5">HT99</strain>
    </source>
</reference>
<dbReference type="OrthoDB" id="10002148at2"/>
<dbReference type="RefSeq" id="WP_075065383.1">
    <property type="nucleotide sequence ID" value="NZ_LKAJ02000001.1"/>
</dbReference>
<evidence type="ECO:0000313" key="6">
    <source>
        <dbReference type="Proteomes" id="UP000051497"/>
    </source>
</evidence>
<keyword evidence="2" id="KW-0472">Membrane</keyword>
<feature type="chain" id="PRO_5043129770" description="TrbC/VIRB2 family protein" evidence="3">
    <location>
        <begin position="26"/>
        <end position="174"/>
    </location>
</feature>
<evidence type="ECO:0000256" key="1">
    <source>
        <dbReference type="SAM" id="MobiDB-lite"/>
    </source>
</evidence>
<keyword evidence="2" id="KW-0812">Transmembrane</keyword>
<feature type="compositionally biased region" description="Polar residues" evidence="1">
    <location>
        <begin position="108"/>
        <end position="132"/>
    </location>
</feature>
<dbReference type="AlphaFoldDB" id="A0A0Q9YQZ7"/>
<gene>
    <name evidence="4" type="ORF">HT99x_00750</name>
    <name evidence="5" type="ORF">HT99x_013595</name>
</gene>
<dbReference type="Proteomes" id="UP000051497">
    <property type="component" value="Unassembled WGS sequence"/>
</dbReference>
<dbReference type="EMBL" id="LKAJ01000002">
    <property type="protein sequence ID" value="KRG22329.1"/>
    <property type="molecule type" value="Genomic_DNA"/>
</dbReference>
<keyword evidence="3" id="KW-0732">Signal</keyword>
<comment type="caution">
    <text evidence="4">The sequence shown here is derived from an EMBL/GenBank/DDBJ whole genome shotgun (WGS) entry which is preliminary data.</text>
</comment>
<feature type="transmembrane region" description="Helical" evidence="2">
    <location>
        <begin position="78"/>
        <end position="100"/>
    </location>
</feature>
<feature type="compositionally biased region" description="Pro residues" evidence="1">
    <location>
        <begin position="145"/>
        <end position="161"/>
    </location>
</feature>
<dbReference type="EMBL" id="LKAJ02000001">
    <property type="protein sequence ID" value="MCS5712470.1"/>
    <property type="molecule type" value="Genomic_DNA"/>
</dbReference>
<feature type="transmembrane region" description="Helical" evidence="2">
    <location>
        <begin position="45"/>
        <end position="66"/>
    </location>
</feature>
<evidence type="ECO:0000256" key="3">
    <source>
        <dbReference type="SAM" id="SignalP"/>
    </source>
</evidence>
<sequence length="174" mass="18817">MMRIYSKINKYSLWLLLLLPFSLHAGGEHASIGDAAENLMTPVSFMTKLALLACFIIGVALLLGALAQYKIHRQSPKLVPLTTPITLFILGLISIGIPFATNMFGESFSSEQQNPTATQSSGLPLPDLNSNKGPKLPNTPKKQAEPPPPPAAEPTQEPPPSSGGRWTDDPQYNR</sequence>
<proteinExistence type="predicted"/>
<feature type="signal peptide" evidence="3">
    <location>
        <begin position="1"/>
        <end position="25"/>
    </location>
</feature>